<evidence type="ECO:0000313" key="3">
    <source>
        <dbReference type="EMBL" id="KAF5404254.1"/>
    </source>
</evidence>
<dbReference type="GO" id="GO:0045505">
    <property type="term" value="F:dynein intermediate chain binding"/>
    <property type="evidence" value="ECO:0007669"/>
    <property type="project" value="InterPro"/>
</dbReference>
<dbReference type="Gene3D" id="3.40.50.300">
    <property type="entry name" value="P-loop containing nucleotide triphosphate hydrolases"/>
    <property type="match status" value="1"/>
</dbReference>
<evidence type="ECO:0000256" key="1">
    <source>
        <dbReference type="ARBA" id="ARBA00008887"/>
    </source>
</evidence>
<comment type="caution">
    <text evidence="3">The sequence shown here is derived from an EMBL/GenBank/DDBJ whole genome shotgun (WGS) entry which is preliminary data.</text>
</comment>
<dbReference type="Pfam" id="PF12780">
    <property type="entry name" value="AAA_8"/>
    <property type="match status" value="1"/>
</dbReference>
<protein>
    <recommendedName>
        <fullName evidence="2">Dynein heavy chain AAA module D4 domain-containing protein</fullName>
    </recommendedName>
</protein>
<evidence type="ECO:0000313" key="4">
    <source>
        <dbReference type="Proteomes" id="UP000748531"/>
    </source>
</evidence>
<organism evidence="3 4">
    <name type="scientific">Paragonimus heterotremus</name>
    <dbReference type="NCBI Taxonomy" id="100268"/>
    <lineage>
        <taxon>Eukaryota</taxon>
        <taxon>Metazoa</taxon>
        <taxon>Spiralia</taxon>
        <taxon>Lophotrochozoa</taxon>
        <taxon>Platyhelminthes</taxon>
        <taxon>Trematoda</taxon>
        <taxon>Digenea</taxon>
        <taxon>Plagiorchiida</taxon>
        <taxon>Troglotremata</taxon>
        <taxon>Troglotrematidae</taxon>
        <taxon>Paragonimus</taxon>
    </lineage>
</organism>
<accession>A0A8J4TG75</accession>
<dbReference type="SUPFAM" id="SSF52540">
    <property type="entry name" value="P-loop containing nucleoside triphosphate hydrolases"/>
    <property type="match status" value="1"/>
</dbReference>
<dbReference type="GO" id="GO:0030286">
    <property type="term" value="C:dynein complex"/>
    <property type="evidence" value="ECO:0007669"/>
    <property type="project" value="InterPro"/>
</dbReference>
<proteinExistence type="inferred from homology"/>
<keyword evidence="4" id="KW-1185">Reference proteome</keyword>
<reference evidence="3" key="1">
    <citation type="submission" date="2019-05" db="EMBL/GenBank/DDBJ databases">
        <title>Annotation for the trematode Paragonimus heterotremus.</title>
        <authorList>
            <person name="Choi Y.-J."/>
        </authorList>
    </citation>
    <scope>NUCLEOTIDE SEQUENCE</scope>
    <source>
        <strain evidence="3">LC</strain>
    </source>
</reference>
<dbReference type="InterPro" id="IPR024317">
    <property type="entry name" value="Dynein_heavy_chain_D4_dom"/>
</dbReference>
<dbReference type="AlphaFoldDB" id="A0A8J4TG75"/>
<name>A0A8J4TG75_9TREM</name>
<gene>
    <name evidence="3" type="ORF">PHET_02339</name>
</gene>
<dbReference type="GO" id="GO:0051959">
    <property type="term" value="F:dynein light intermediate chain binding"/>
    <property type="evidence" value="ECO:0007669"/>
    <property type="project" value="InterPro"/>
</dbReference>
<dbReference type="GO" id="GO:0007018">
    <property type="term" value="P:microtubule-based movement"/>
    <property type="evidence" value="ECO:0007669"/>
    <property type="project" value="InterPro"/>
</dbReference>
<dbReference type="PANTHER" id="PTHR22878">
    <property type="entry name" value="DYNEIN HEAVY CHAIN 6, AXONEMAL-LIKE-RELATED"/>
    <property type="match status" value="1"/>
</dbReference>
<dbReference type="Proteomes" id="UP000748531">
    <property type="component" value="Unassembled WGS sequence"/>
</dbReference>
<dbReference type="InterPro" id="IPR027417">
    <property type="entry name" value="P-loop_NTPase"/>
</dbReference>
<comment type="similarity">
    <text evidence="1">Belongs to the dynein heavy chain family.</text>
</comment>
<dbReference type="OrthoDB" id="10266008at2759"/>
<dbReference type="PANTHER" id="PTHR22878:SF63">
    <property type="entry name" value="DYNEIN AXONEMAL HEAVY CHAIN 10"/>
    <property type="match status" value="1"/>
</dbReference>
<dbReference type="EMBL" id="LUCH01000819">
    <property type="protein sequence ID" value="KAF5404254.1"/>
    <property type="molecule type" value="Genomic_DNA"/>
</dbReference>
<sequence length="202" mass="23197">MRLRPKILIVILIFLFRKIYKFVYFFASKKCILEQLDANYKDCLEFATTEPLLFGDYRNAMDDSEARIYEDLTDYENCRAICQEILDGYHESVGPLMMVLFDDAVDHLTRIERVIRMDGGHALLVGVGGSGKHSLAKLAAFAAGYDLFEIHLCRGYGEREFRDELKTLFLRLGMENKSTVFLFTDQHVVEEGKSGSENILDL</sequence>
<evidence type="ECO:0000259" key="2">
    <source>
        <dbReference type="Pfam" id="PF12780"/>
    </source>
</evidence>
<feature type="domain" description="Dynein heavy chain AAA module D4" evidence="2">
    <location>
        <begin position="97"/>
        <end position="191"/>
    </location>
</feature>
<dbReference type="InterPro" id="IPR026983">
    <property type="entry name" value="DHC"/>
</dbReference>